<evidence type="ECO:0000313" key="2">
    <source>
        <dbReference type="EMBL" id="MBF9067650.1"/>
    </source>
</evidence>
<dbReference type="InterPro" id="IPR006311">
    <property type="entry name" value="TAT_signal"/>
</dbReference>
<keyword evidence="1" id="KW-0732">Signal</keyword>
<feature type="signal peptide" evidence="1">
    <location>
        <begin position="1"/>
        <end position="31"/>
    </location>
</feature>
<dbReference type="RefSeq" id="WP_196192805.1">
    <property type="nucleotide sequence ID" value="NZ_JADPRT010000002.1"/>
</dbReference>
<dbReference type="AlphaFoldDB" id="A0A931B679"/>
<accession>A0A931B679</accession>
<keyword evidence="3" id="KW-1185">Reference proteome</keyword>
<dbReference type="Proteomes" id="UP000657385">
    <property type="component" value="Unassembled WGS sequence"/>
</dbReference>
<name>A0A931B679_9ACTN</name>
<protein>
    <recommendedName>
        <fullName evidence="4">ATP-binding protein</fullName>
    </recommendedName>
</protein>
<dbReference type="EMBL" id="JADPRT010000002">
    <property type="protein sequence ID" value="MBF9067650.1"/>
    <property type="molecule type" value="Genomic_DNA"/>
</dbReference>
<comment type="caution">
    <text evidence="2">The sequence shown here is derived from an EMBL/GenBank/DDBJ whole genome shotgun (WGS) entry which is preliminary data.</text>
</comment>
<evidence type="ECO:0000313" key="3">
    <source>
        <dbReference type="Proteomes" id="UP000657385"/>
    </source>
</evidence>
<sequence length="229" mass="21360">MSLPLSRRIVQAALVVAAGAVPVVAAGAAQAAPALPTVPDLGGVSSLDTAGLGSQLQSATHQTGELAGTGAGRAVTEGVPVVADAAGSTAGQAVPIANRSLGESALQVVGLAGQAVSATHGTGALTDTRAMPAPAAAPAAGAPVSAPIQAPAPAPAAGPLGALPLQSLPVNTPLTAAQGALGGVTREAPAQRVGGLPSLSSLPSLSGADNSPLSTVTNVLPGVGGLPLG</sequence>
<dbReference type="PROSITE" id="PS51318">
    <property type="entry name" value="TAT"/>
    <property type="match status" value="1"/>
</dbReference>
<proteinExistence type="predicted"/>
<evidence type="ECO:0000256" key="1">
    <source>
        <dbReference type="SAM" id="SignalP"/>
    </source>
</evidence>
<reference evidence="2" key="1">
    <citation type="submission" date="2020-11" db="EMBL/GenBank/DDBJ databases">
        <title>Isolation and identification of active actinomycetes.</title>
        <authorList>
            <person name="Yu B."/>
        </authorList>
    </citation>
    <scope>NUCLEOTIDE SEQUENCE</scope>
    <source>
        <strain evidence="2">NEAU-YB345</strain>
    </source>
</reference>
<evidence type="ECO:0008006" key="4">
    <source>
        <dbReference type="Google" id="ProtNLM"/>
    </source>
</evidence>
<organism evidence="2 3">
    <name type="scientific">Streptacidiphilus fuscans</name>
    <dbReference type="NCBI Taxonomy" id="2789292"/>
    <lineage>
        <taxon>Bacteria</taxon>
        <taxon>Bacillati</taxon>
        <taxon>Actinomycetota</taxon>
        <taxon>Actinomycetes</taxon>
        <taxon>Kitasatosporales</taxon>
        <taxon>Streptomycetaceae</taxon>
        <taxon>Streptacidiphilus</taxon>
    </lineage>
</organism>
<gene>
    <name evidence="2" type="ORF">I2501_06305</name>
</gene>
<feature type="chain" id="PRO_5037920567" description="ATP-binding protein" evidence="1">
    <location>
        <begin position="32"/>
        <end position="229"/>
    </location>
</feature>